<dbReference type="Proteomes" id="UP001144372">
    <property type="component" value="Unassembled WGS sequence"/>
</dbReference>
<feature type="domain" description="Metallo-beta-lactamase" evidence="1">
    <location>
        <begin position="24"/>
        <end position="249"/>
    </location>
</feature>
<dbReference type="InterPro" id="IPR041712">
    <property type="entry name" value="DHPS-like_MBL-fold"/>
</dbReference>
<dbReference type="PANTHER" id="PTHR13754:SF13">
    <property type="entry name" value="METALLO-BETA-LACTAMASE SUPERFAMILY PROTEIN (AFU_ORTHOLOGUE AFUA_3G07630)"/>
    <property type="match status" value="1"/>
</dbReference>
<comment type="caution">
    <text evidence="2">The sequence shown here is derived from an EMBL/GenBank/DDBJ whole genome shotgun (WGS) entry which is preliminary data.</text>
</comment>
<dbReference type="SMART" id="SM00849">
    <property type="entry name" value="Lactamase_B"/>
    <property type="match status" value="1"/>
</dbReference>
<dbReference type="EMBL" id="BSDR01000001">
    <property type="protein sequence ID" value="GLI34746.1"/>
    <property type="molecule type" value="Genomic_DNA"/>
</dbReference>
<keyword evidence="3" id="KW-1185">Reference proteome</keyword>
<name>A0A9W6FTY3_9BACT</name>
<proteinExistence type="predicted"/>
<protein>
    <submittedName>
        <fullName evidence="2">MBL fold metallo-hydrolase</fullName>
    </submittedName>
</protein>
<dbReference type="InterPro" id="IPR052926">
    <property type="entry name" value="Metallo-beta-lactamase_dom"/>
</dbReference>
<sequence length="279" mass="30506">MSLPRVKITILVDNKSADGLLAEHGLSFWIEVDGKRILFDTGQKDALAVNSRMLGVDLSRTDLVVLSHGHYDHTGAIPYVLGCAPCAHVYLHSAAFLPRYSVRDKVAKPIQMPADSMSAVMNLADEKIHYIAQPVFPLERVGITGPIPRETDFEDTGGPFFLDPIGLRPDPIEDDLALWIQTEEGLVICVGCCHGGLVNTVRRIADITGERRIRVLMGGFHLSNADMDRLKRTAAALREYDIAALIPCHCTGDGAVEYFKKHLDCPVQAGHGGFSLNVP</sequence>
<dbReference type="SUPFAM" id="SSF56281">
    <property type="entry name" value="Metallo-hydrolase/oxidoreductase"/>
    <property type="match status" value="1"/>
</dbReference>
<dbReference type="Gene3D" id="3.60.15.10">
    <property type="entry name" value="Ribonuclease Z/Hydroxyacylglutathione hydrolase-like"/>
    <property type="match status" value="1"/>
</dbReference>
<dbReference type="GO" id="GO:0016740">
    <property type="term" value="F:transferase activity"/>
    <property type="evidence" value="ECO:0007669"/>
    <property type="project" value="TreeGrafter"/>
</dbReference>
<evidence type="ECO:0000313" key="2">
    <source>
        <dbReference type="EMBL" id="GLI34746.1"/>
    </source>
</evidence>
<evidence type="ECO:0000259" key="1">
    <source>
        <dbReference type="SMART" id="SM00849"/>
    </source>
</evidence>
<gene>
    <name evidence="2" type="ORF">DAMNIGENAA_21790</name>
</gene>
<dbReference type="InterPro" id="IPR001279">
    <property type="entry name" value="Metallo-B-lactamas"/>
</dbReference>
<dbReference type="PANTHER" id="PTHR13754">
    <property type="entry name" value="METALLO-BETA-LACTAMASE SUPERFAMILY PROTEIN"/>
    <property type="match status" value="1"/>
</dbReference>
<dbReference type="Pfam" id="PF00753">
    <property type="entry name" value="Lactamase_B"/>
    <property type="match status" value="1"/>
</dbReference>
<organism evidence="2 3">
    <name type="scientific">Desulforhabdus amnigena</name>
    <dbReference type="NCBI Taxonomy" id="40218"/>
    <lineage>
        <taxon>Bacteria</taxon>
        <taxon>Pseudomonadati</taxon>
        <taxon>Thermodesulfobacteriota</taxon>
        <taxon>Syntrophobacteria</taxon>
        <taxon>Syntrophobacterales</taxon>
        <taxon>Syntrophobacteraceae</taxon>
        <taxon>Desulforhabdus</taxon>
    </lineage>
</organism>
<dbReference type="InterPro" id="IPR036866">
    <property type="entry name" value="RibonucZ/Hydroxyglut_hydro"/>
</dbReference>
<dbReference type="AlphaFoldDB" id="A0A9W6FTY3"/>
<evidence type="ECO:0000313" key="3">
    <source>
        <dbReference type="Proteomes" id="UP001144372"/>
    </source>
</evidence>
<dbReference type="CDD" id="cd07713">
    <property type="entry name" value="DHPS-like_MBL-fold"/>
    <property type="match status" value="1"/>
</dbReference>
<accession>A0A9W6FTY3</accession>
<reference evidence="2" key="1">
    <citation type="submission" date="2022-12" db="EMBL/GenBank/DDBJ databases">
        <title>Reference genome sequencing for broad-spectrum identification of bacterial and archaeal isolates by mass spectrometry.</title>
        <authorList>
            <person name="Sekiguchi Y."/>
            <person name="Tourlousse D.M."/>
        </authorList>
    </citation>
    <scope>NUCLEOTIDE SEQUENCE</scope>
    <source>
        <strain evidence="2">ASRB1</strain>
    </source>
</reference>
<dbReference type="RefSeq" id="WP_281794153.1">
    <property type="nucleotide sequence ID" value="NZ_BSDR01000001.1"/>
</dbReference>